<gene>
    <name evidence="9" type="ORF">B7463_g3473</name>
</gene>
<protein>
    <recommendedName>
        <fullName evidence="8">Rhodopsin domain-containing protein</fullName>
    </recommendedName>
</protein>
<dbReference type="AlphaFoldDB" id="A0A3E2HI97"/>
<feature type="compositionally biased region" description="Basic and acidic residues" evidence="6">
    <location>
        <begin position="370"/>
        <end position="379"/>
    </location>
</feature>
<sequence length="397" mass="44059">MALVNGVLVALPPPSGYVVDFDHPKRQAVTASYCVSGVGMGLAFLFVAQRIYVKRFIRNTFGFDDYLVVVAWMFSVAIQGLILRGFVEGYMGVHAWEIPLTKFIKFLKFGFYIEPILYVLPTILTKLALLLFYLQLGNREKWFTGAVYFAIIVTVGSNISVIFSVIFACTPVRKAWDPAVTWGSCIDRPALFQATAVFGIVTDVLIMCIPIPMVIRLQMSRFKKAGLLFLFIIGSATVVTSIIRLYLLVTSLGSADQSWSGGPIVMWICIEANLLVMCACIPTLRHFISTIAPNLLNSSKRGESNSNSQALHSNHLGDKLGSSIGSRLNGKRHQYHGFDGDAEYRMETLVEGSKSANKHSTWGEQEEADVGDRDNDSERAIIQTKTVQVRYDDQTDV</sequence>
<evidence type="ECO:0000256" key="6">
    <source>
        <dbReference type="SAM" id="MobiDB-lite"/>
    </source>
</evidence>
<dbReference type="InterPro" id="IPR049326">
    <property type="entry name" value="Rhodopsin_dom_fungi"/>
</dbReference>
<feature type="domain" description="Rhodopsin" evidence="8">
    <location>
        <begin position="50"/>
        <end position="289"/>
    </location>
</feature>
<feature type="transmembrane region" description="Helical" evidence="7">
    <location>
        <begin position="30"/>
        <end position="53"/>
    </location>
</feature>
<evidence type="ECO:0000259" key="8">
    <source>
        <dbReference type="Pfam" id="PF20684"/>
    </source>
</evidence>
<feature type="non-terminal residue" evidence="9">
    <location>
        <position position="1"/>
    </location>
</feature>
<feature type="non-terminal residue" evidence="9">
    <location>
        <position position="397"/>
    </location>
</feature>
<dbReference type="GO" id="GO:0016020">
    <property type="term" value="C:membrane"/>
    <property type="evidence" value="ECO:0007669"/>
    <property type="project" value="UniProtKB-SubCell"/>
</dbReference>
<organism evidence="9 10">
    <name type="scientific">Scytalidium lignicola</name>
    <name type="common">Hyphomycete</name>
    <dbReference type="NCBI Taxonomy" id="5539"/>
    <lineage>
        <taxon>Eukaryota</taxon>
        <taxon>Fungi</taxon>
        <taxon>Dikarya</taxon>
        <taxon>Ascomycota</taxon>
        <taxon>Pezizomycotina</taxon>
        <taxon>Leotiomycetes</taxon>
        <taxon>Leotiomycetes incertae sedis</taxon>
        <taxon>Scytalidium</taxon>
    </lineage>
</organism>
<feature type="transmembrane region" description="Helical" evidence="7">
    <location>
        <begin position="264"/>
        <end position="284"/>
    </location>
</feature>
<dbReference type="InterPro" id="IPR052337">
    <property type="entry name" value="SAT4-like"/>
</dbReference>
<evidence type="ECO:0000313" key="9">
    <source>
        <dbReference type="EMBL" id="RFU32873.1"/>
    </source>
</evidence>
<evidence type="ECO:0000256" key="4">
    <source>
        <dbReference type="ARBA" id="ARBA00023136"/>
    </source>
</evidence>
<evidence type="ECO:0000256" key="7">
    <source>
        <dbReference type="SAM" id="Phobius"/>
    </source>
</evidence>
<evidence type="ECO:0000256" key="3">
    <source>
        <dbReference type="ARBA" id="ARBA00022989"/>
    </source>
</evidence>
<keyword evidence="2 7" id="KW-0812">Transmembrane</keyword>
<feature type="transmembrane region" description="Helical" evidence="7">
    <location>
        <begin position="227"/>
        <end position="249"/>
    </location>
</feature>
<comment type="caution">
    <text evidence="9">The sequence shown here is derived from an EMBL/GenBank/DDBJ whole genome shotgun (WGS) entry which is preliminary data.</text>
</comment>
<comment type="subcellular location">
    <subcellularLocation>
        <location evidence="1">Membrane</location>
        <topology evidence="1">Multi-pass membrane protein</topology>
    </subcellularLocation>
</comment>
<keyword evidence="4 7" id="KW-0472">Membrane</keyword>
<feature type="transmembrane region" description="Helical" evidence="7">
    <location>
        <begin position="116"/>
        <end position="134"/>
    </location>
</feature>
<dbReference type="OrthoDB" id="5342292at2759"/>
<name>A0A3E2HI97_SCYLI</name>
<comment type="similarity">
    <text evidence="5">Belongs to the SAT4 family.</text>
</comment>
<feature type="transmembrane region" description="Helical" evidence="7">
    <location>
        <begin position="190"/>
        <end position="215"/>
    </location>
</feature>
<evidence type="ECO:0000313" key="10">
    <source>
        <dbReference type="Proteomes" id="UP000258309"/>
    </source>
</evidence>
<feature type="compositionally biased region" description="Polar residues" evidence="6">
    <location>
        <begin position="354"/>
        <end position="363"/>
    </location>
</feature>
<evidence type="ECO:0000256" key="5">
    <source>
        <dbReference type="ARBA" id="ARBA00038359"/>
    </source>
</evidence>
<dbReference type="Proteomes" id="UP000258309">
    <property type="component" value="Unassembled WGS sequence"/>
</dbReference>
<reference evidence="9 10" key="1">
    <citation type="submission" date="2018-05" db="EMBL/GenBank/DDBJ databases">
        <title>Draft genome sequence of Scytalidium lignicola DSM 105466, a ubiquitous saprotrophic fungus.</title>
        <authorList>
            <person name="Buettner E."/>
            <person name="Gebauer A.M."/>
            <person name="Hofrichter M."/>
            <person name="Liers C."/>
            <person name="Kellner H."/>
        </authorList>
    </citation>
    <scope>NUCLEOTIDE SEQUENCE [LARGE SCALE GENOMIC DNA]</scope>
    <source>
        <strain evidence="9 10">DSM 105466</strain>
    </source>
</reference>
<dbReference type="OMA" id="ITDVMII"/>
<dbReference type="PANTHER" id="PTHR33048:SF124">
    <property type="entry name" value="INTEGRAL MEMBRANE PROTEIN"/>
    <property type="match status" value="1"/>
</dbReference>
<proteinExistence type="inferred from homology"/>
<dbReference type="EMBL" id="NCSJ02000046">
    <property type="protein sequence ID" value="RFU32873.1"/>
    <property type="molecule type" value="Genomic_DNA"/>
</dbReference>
<keyword evidence="10" id="KW-1185">Reference proteome</keyword>
<evidence type="ECO:0000256" key="1">
    <source>
        <dbReference type="ARBA" id="ARBA00004141"/>
    </source>
</evidence>
<accession>A0A3E2HI97</accession>
<feature type="transmembrane region" description="Helical" evidence="7">
    <location>
        <begin position="146"/>
        <end position="170"/>
    </location>
</feature>
<feature type="region of interest" description="Disordered" evidence="6">
    <location>
        <begin position="353"/>
        <end position="381"/>
    </location>
</feature>
<dbReference type="PANTHER" id="PTHR33048">
    <property type="entry name" value="PTH11-LIKE INTEGRAL MEMBRANE PROTEIN (AFU_ORTHOLOGUE AFUA_5G11245)"/>
    <property type="match status" value="1"/>
</dbReference>
<evidence type="ECO:0000256" key="2">
    <source>
        <dbReference type="ARBA" id="ARBA00022692"/>
    </source>
</evidence>
<dbReference type="Pfam" id="PF20684">
    <property type="entry name" value="Fung_rhodopsin"/>
    <property type="match status" value="1"/>
</dbReference>
<keyword evidence="3 7" id="KW-1133">Transmembrane helix</keyword>
<feature type="transmembrane region" description="Helical" evidence="7">
    <location>
        <begin position="65"/>
        <end position="87"/>
    </location>
</feature>
<dbReference type="STRING" id="5539.A0A3E2HI97"/>